<evidence type="ECO:0000256" key="3">
    <source>
        <dbReference type="ARBA" id="ARBA00022692"/>
    </source>
</evidence>
<dbReference type="PRINTS" id="PR01035">
    <property type="entry name" value="TCRTETA"/>
</dbReference>
<keyword evidence="3 6" id="KW-0812">Transmembrane</keyword>
<dbReference type="InterPro" id="IPR020846">
    <property type="entry name" value="MFS_dom"/>
</dbReference>
<evidence type="ECO:0000256" key="4">
    <source>
        <dbReference type="ARBA" id="ARBA00022989"/>
    </source>
</evidence>
<evidence type="ECO:0000313" key="8">
    <source>
        <dbReference type="EMBL" id="AST90251.1"/>
    </source>
</evidence>
<dbReference type="CDD" id="cd17325">
    <property type="entry name" value="MFS_MdtG_SLC18_like"/>
    <property type="match status" value="1"/>
</dbReference>
<feature type="transmembrane region" description="Helical" evidence="6">
    <location>
        <begin position="232"/>
        <end position="252"/>
    </location>
</feature>
<gene>
    <name evidence="8" type="ORF">BC6307_02610</name>
</gene>
<reference evidence="8 9" key="1">
    <citation type="submission" date="2016-12" db="EMBL/GenBank/DDBJ databases">
        <title>The whole genome sequencing and assembly of Bacillus cohnii DSM 6307T strain.</title>
        <authorList>
            <person name="Lee Y.-J."/>
            <person name="Yi H."/>
            <person name="Bahn Y.-S."/>
            <person name="Kim J.F."/>
            <person name="Lee D.-W."/>
        </authorList>
    </citation>
    <scope>NUCLEOTIDE SEQUENCE [LARGE SCALE GENOMIC DNA]</scope>
    <source>
        <strain evidence="8 9">DSM 6307</strain>
    </source>
</reference>
<dbReference type="PANTHER" id="PTHR23531:SF1">
    <property type="entry name" value="QUINOLENE RESISTANCE PROTEIN NORA"/>
    <property type="match status" value="1"/>
</dbReference>
<feature type="transmembrane region" description="Helical" evidence="6">
    <location>
        <begin position="65"/>
        <end position="84"/>
    </location>
</feature>
<dbReference type="EMBL" id="CP018866">
    <property type="protein sequence ID" value="AST90251.1"/>
    <property type="molecule type" value="Genomic_DNA"/>
</dbReference>
<organism evidence="8 9">
    <name type="scientific">Sutcliffiella cohnii</name>
    <dbReference type="NCBI Taxonomy" id="33932"/>
    <lineage>
        <taxon>Bacteria</taxon>
        <taxon>Bacillati</taxon>
        <taxon>Bacillota</taxon>
        <taxon>Bacilli</taxon>
        <taxon>Bacillales</taxon>
        <taxon>Bacillaceae</taxon>
        <taxon>Sutcliffiella</taxon>
    </lineage>
</organism>
<evidence type="ECO:0000256" key="1">
    <source>
        <dbReference type="ARBA" id="ARBA00004651"/>
    </source>
</evidence>
<dbReference type="InterPro" id="IPR001958">
    <property type="entry name" value="Tet-R_TetA/multi-R_MdtG-like"/>
</dbReference>
<dbReference type="KEGG" id="bcoh:BC6307_02610"/>
<dbReference type="SUPFAM" id="SSF103473">
    <property type="entry name" value="MFS general substrate transporter"/>
    <property type="match status" value="1"/>
</dbReference>
<dbReference type="PANTHER" id="PTHR23531">
    <property type="entry name" value="QUINOLENE RESISTANCE PROTEIN NORA"/>
    <property type="match status" value="1"/>
</dbReference>
<keyword evidence="5 6" id="KW-0472">Membrane</keyword>
<protein>
    <submittedName>
        <fullName evidence="8">MFS transporter</fullName>
    </submittedName>
</protein>
<accession>A0A223KL91</accession>
<dbReference type="GO" id="GO:0005886">
    <property type="term" value="C:plasma membrane"/>
    <property type="evidence" value="ECO:0007669"/>
    <property type="project" value="UniProtKB-SubCell"/>
</dbReference>
<comment type="subcellular location">
    <subcellularLocation>
        <location evidence="1">Cell membrane</location>
        <topology evidence="1">Multi-pass membrane protein</topology>
    </subcellularLocation>
</comment>
<keyword evidence="4 6" id="KW-1133">Transmembrane helix</keyword>
<dbReference type="InterPro" id="IPR036259">
    <property type="entry name" value="MFS_trans_sf"/>
</dbReference>
<dbReference type="InterPro" id="IPR052714">
    <property type="entry name" value="MFS_Exporter"/>
</dbReference>
<feature type="transmembrane region" description="Helical" evidence="6">
    <location>
        <begin position="352"/>
        <end position="371"/>
    </location>
</feature>
<dbReference type="AlphaFoldDB" id="A0A223KL91"/>
<dbReference type="InterPro" id="IPR011701">
    <property type="entry name" value="MFS"/>
</dbReference>
<feature type="transmembrane region" description="Helical" evidence="6">
    <location>
        <begin position="90"/>
        <end position="113"/>
    </location>
</feature>
<proteinExistence type="predicted"/>
<feature type="transmembrane region" description="Helical" evidence="6">
    <location>
        <begin position="155"/>
        <end position="175"/>
    </location>
</feature>
<evidence type="ECO:0000256" key="6">
    <source>
        <dbReference type="SAM" id="Phobius"/>
    </source>
</evidence>
<evidence type="ECO:0000256" key="2">
    <source>
        <dbReference type="ARBA" id="ARBA00022448"/>
    </source>
</evidence>
<feature type="transmembrane region" description="Helical" evidence="6">
    <location>
        <begin position="125"/>
        <end position="143"/>
    </location>
</feature>
<feature type="transmembrane region" description="Helical" evidence="6">
    <location>
        <begin position="286"/>
        <end position="304"/>
    </location>
</feature>
<dbReference type="Proteomes" id="UP000215224">
    <property type="component" value="Chromosome"/>
</dbReference>
<evidence type="ECO:0000259" key="7">
    <source>
        <dbReference type="PROSITE" id="PS50850"/>
    </source>
</evidence>
<feature type="transmembrane region" description="Helical" evidence="6">
    <location>
        <begin position="264"/>
        <end position="280"/>
    </location>
</feature>
<dbReference type="RefSeq" id="WP_066420315.1">
    <property type="nucleotide sequence ID" value="NZ_CP018866.1"/>
</dbReference>
<dbReference type="PROSITE" id="PS50850">
    <property type="entry name" value="MFS"/>
    <property type="match status" value="1"/>
</dbReference>
<dbReference type="GO" id="GO:0022857">
    <property type="term" value="F:transmembrane transporter activity"/>
    <property type="evidence" value="ECO:0007669"/>
    <property type="project" value="InterPro"/>
</dbReference>
<feature type="transmembrane region" description="Helical" evidence="6">
    <location>
        <begin position="34"/>
        <end position="58"/>
    </location>
</feature>
<keyword evidence="9" id="KW-1185">Reference proteome</keyword>
<evidence type="ECO:0000313" key="9">
    <source>
        <dbReference type="Proteomes" id="UP000215224"/>
    </source>
</evidence>
<feature type="domain" description="Major facilitator superfamily (MFS) profile" evidence="7">
    <location>
        <begin position="1"/>
        <end position="374"/>
    </location>
</feature>
<feature type="transmembrane region" description="Helical" evidence="6">
    <location>
        <begin position="195"/>
        <end position="220"/>
    </location>
</feature>
<dbReference type="Gene3D" id="1.20.1250.20">
    <property type="entry name" value="MFS general substrate transporter like domains"/>
    <property type="match status" value="1"/>
</dbReference>
<dbReference type="Pfam" id="PF07690">
    <property type="entry name" value="MFS_1"/>
    <property type="match status" value="1"/>
</dbReference>
<feature type="transmembrane region" description="Helical" evidence="6">
    <location>
        <begin position="325"/>
        <end position="346"/>
    </location>
</feature>
<keyword evidence="2" id="KW-0813">Transport</keyword>
<name>A0A223KL91_9BACI</name>
<sequence>MRLLYIVVIVAFIDTFSQLPIIAPFAVSVGATPLIVGIVIGMYSFSNIVGNIISGLLIDRIGAKVILWIGMVAVGIVLFFYSLVTTPTELLIVRFLHGLVGGLIVPAAFVLISTMKKRDVKKGKAMAYSGAAVGVAAIIGPALGGVLTSKFGYDALFYLISTLMVVFGMFTLFFIKYEKVDSKLKTSKEGSNFKLVTPLIHSYLSIFILLFTLGLLTYTLPLKVESLLLNSSTTGILLSVFGIVAILFFLLPTNKLYDQARKSVLMKIGLFLIALSLVALSLSNGILTLLLSMAVFGIGFAYIFPSTSATVMEYSGESRQGIAFGIFYSCFSLGVVTGSFVAGLLALQANELFRFGSITVVSIVFIFMFITSKKKKQALDN</sequence>
<evidence type="ECO:0000256" key="5">
    <source>
        <dbReference type="ARBA" id="ARBA00023136"/>
    </source>
</evidence>